<protein>
    <submittedName>
        <fullName evidence="1">Nascent polypeptide-associated complex subunit alpha-like protein</fullName>
    </submittedName>
</protein>
<evidence type="ECO:0000313" key="1">
    <source>
        <dbReference type="EMBL" id="KAJ4706778.1"/>
    </source>
</evidence>
<dbReference type="Proteomes" id="UP001164539">
    <property type="component" value="Chromosome 11"/>
</dbReference>
<reference evidence="1 2" key="1">
    <citation type="journal article" date="2023" name="Science">
        <title>Complex scaffold remodeling in plant triterpene biosynthesis.</title>
        <authorList>
            <person name="De La Pena R."/>
            <person name="Hodgson H."/>
            <person name="Liu J.C."/>
            <person name="Stephenson M.J."/>
            <person name="Martin A.C."/>
            <person name="Owen C."/>
            <person name="Harkess A."/>
            <person name="Leebens-Mack J."/>
            <person name="Jimenez L.E."/>
            <person name="Osbourn A."/>
            <person name="Sattely E.S."/>
        </authorList>
    </citation>
    <scope>NUCLEOTIDE SEQUENCE [LARGE SCALE GENOMIC DNA]</scope>
    <source>
        <strain evidence="2">cv. JPN11</strain>
        <tissue evidence="1">Leaf</tissue>
    </source>
</reference>
<evidence type="ECO:0000313" key="2">
    <source>
        <dbReference type="Proteomes" id="UP001164539"/>
    </source>
</evidence>
<gene>
    <name evidence="1" type="ORF">OWV82_020390</name>
</gene>
<comment type="caution">
    <text evidence="1">The sequence shown here is derived from an EMBL/GenBank/DDBJ whole genome shotgun (WGS) entry which is preliminary data.</text>
</comment>
<sequence>MGIAAQNIPVMPDEPVAEDDDEEDVDDEKDEEDAEDKGDTSGRSKQSRSEKKRHKAMLKLGMKPIPGMISNDSGIGTQDYSEMQVFLPKQWVL</sequence>
<name>A0ACC1X7Y7_MELAZ</name>
<keyword evidence="2" id="KW-1185">Reference proteome</keyword>
<accession>A0ACC1X7Y7</accession>
<organism evidence="1 2">
    <name type="scientific">Melia azedarach</name>
    <name type="common">Chinaberry tree</name>
    <dbReference type="NCBI Taxonomy" id="155640"/>
    <lineage>
        <taxon>Eukaryota</taxon>
        <taxon>Viridiplantae</taxon>
        <taxon>Streptophyta</taxon>
        <taxon>Embryophyta</taxon>
        <taxon>Tracheophyta</taxon>
        <taxon>Spermatophyta</taxon>
        <taxon>Magnoliopsida</taxon>
        <taxon>eudicotyledons</taxon>
        <taxon>Gunneridae</taxon>
        <taxon>Pentapetalae</taxon>
        <taxon>rosids</taxon>
        <taxon>malvids</taxon>
        <taxon>Sapindales</taxon>
        <taxon>Meliaceae</taxon>
        <taxon>Melia</taxon>
    </lineage>
</organism>
<dbReference type="EMBL" id="CM051404">
    <property type="protein sequence ID" value="KAJ4706778.1"/>
    <property type="molecule type" value="Genomic_DNA"/>
</dbReference>
<proteinExistence type="predicted"/>